<dbReference type="Proteomes" id="UP000000599">
    <property type="component" value="Chromosome D"/>
</dbReference>
<dbReference type="KEGG" id="dha:DEHA2D15026g"/>
<proteinExistence type="predicted"/>
<dbReference type="VEuPathDB" id="FungiDB:DEHA2D15026g"/>
<organism evidence="2 3">
    <name type="scientific">Debaryomyces hansenii (strain ATCC 36239 / CBS 767 / BCRC 21394 / JCM 1990 / NBRC 0083 / IGC 2968)</name>
    <name type="common">Yeast</name>
    <name type="synonym">Torulaspora hansenii</name>
    <dbReference type="NCBI Taxonomy" id="284592"/>
    <lineage>
        <taxon>Eukaryota</taxon>
        <taxon>Fungi</taxon>
        <taxon>Dikarya</taxon>
        <taxon>Ascomycota</taxon>
        <taxon>Saccharomycotina</taxon>
        <taxon>Pichiomycetes</taxon>
        <taxon>Debaryomycetaceae</taxon>
        <taxon>Debaryomyces</taxon>
    </lineage>
</organism>
<keyword evidence="3" id="KW-1185">Reference proteome</keyword>
<accession>Q6BRN5</accession>
<name>Q6BRN5_DEBHA</name>
<dbReference type="AlphaFoldDB" id="Q6BRN5"/>
<dbReference type="RefSeq" id="XP_459135.2">
    <property type="nucleotide sequence ID" value="XM_459135.1"/>
</dbReference>
<gene>
    <name evidence="2" type="ordered locus">DEHA2D15026g</name>
</gene>
<dbReference type="OrthoDB" id="4083114at2759"/>
<feature type="transmembrane region" description="Helical" evidence="1">
    <location>
        <begin position="218"/>
        <end position="242"/>
    </location>
</feature>
<dbReference type="EMBL" id="CR382136">
    <property type="protein sequence ID" value="CAG87306.2"/>
    <property type="molecule type" value="Genomic_DNA"/>
</dbReference>
<sequence length="302" mass="34318">MSDDYRPVIPGSFPNALSVVSGTELRTNTKAVATTIIDEENNSKFRNKQFIVQKTRHQQNLISQLDTLVYLLLGYQFIKYCHSACILPVLLHIIVQKILSCSSITGDPSSGGIHVINEAVTDFINRRRQDNAGTPNDLSRDDLINNIFIKACSFIYWKAIITCVYHVLFVCTWMVSIVNDDKLKMLENGSWWFISFIGESTPEDITKETNYWYKLFQLGLPGLLVSDLIILFIQLVLFQCIYKQSTVSPIGRALNEDEINLIRQAGDFSSTPDRAKIIGGTVPWILSIKLYELFERKSFTDS</sequence>
<keyword evidence="1" id="KW-0812">Transmembrane</keyword>
<protein>
    <submittedName>
        <fullName evidence="2">DEHA2D15026p</fullName>
    </submittedName>
</protein>
<keyword evidence="1" id="KW-0472">Membrane</keyword>
<keyword evidence="1" id="KW-1133">Transmembrane helix</keyword>
<dbReference type="OMA" id="VKYCHSA"/>
<feature type="transmembrane region" description="Helical" evidence="1">
    <location>
        <begin position="155"/>
        <end position="178"/>
    </location>
</feature>
<reference evidence="2 3" key="1">
    <citation type="journal article" date="2004" name="Nature">
        <title>Genome evolution in yeasts.</title>
        <authorList>
            <consortium name="Genolevures"/>
            <person name="Dujon B."/>
            <person name="Sherman D."/>
            <person name="Fischer G."/>
            <person name="Durrens P."/>
            <person name="Casaregola S."/>
            <person name="Lafontaine I."/>
            <person name="de Montigny J."/>
            <person name="Marck C."/>
            <person name="Neuveglise C."/>
            <person name="Talla E."/>
            <person name="Goffard N."/>
            <person name="Frangeul L."/>
            <person name="Aigle M."/>
            <person name="Anthouard V."/>
            <person name="Babour A."/>
            <person name="Barbe V."/>
            <person name="Barnay S."/>
            <person name="Blanchin S."/>
            <person name="Beckerich J.M."/>
            <person name="Beyne E."/>
            <person name="Bleykasten C."/>
            <person name="Boisrame A."/>
            <person name="Boyer J."/>
            <person name="Cattolico L."/>
            <person name="Confanioleri F."/>
            <person name="de Daruvar A."/>
            <person name="Despons L."/>
            <person name="Fabre E."/>
            <person name="Fairhead C."/>
            <person name="Ferry-Dumazet H."/>
            <person name="Groppi A."/>
            <person name="Hantraye F."/>
            <person name="Hennequin C."/>
            <person name="Jauniaux N."/>
            <person name="Joyet P."/>
            <person name="Kachouri R."/>
            <person name="Kerrest A."/>
            <person name="Koszul R."/>
            <person name="Lemaire M."/>
            <person name="Lesur I."/>
            <person name="Ma L."/>
            <person name="Muller H."/>
            <person name="Nicaud J.M."/>
            <person name="Nikolski M."/>
            <person name="Oztas S."/>
            <person name="Ozier-Kalogeropoulos O."/>
            <person name="Pellenz S."/>
            <person name="Potier S."/>
            <person name="Richard G.F."/>
            <person name="Straub M.L."/>
            <person name="Suleau A."/>
            <person name="Swennene D."/>
            <person name="Tekaia F."/>
            <person name="Wesolowski-Louvel M."/>
            <person name="Westhof E."/>
            <person name="Wirth B."/>
            <person name="Zeniou-Meyer M."/>
            <person name="Zivanovic I."/>
            <person name="Bolotin-Fukuhara M."/>
            <person name="Thierry A."/>
            <person name="Bouchier C."/>
            <person name="Caudron B."/>
            <person name="Scarpelli C."/>
            <person name="Gaillardin C."/>
            <person name="Weissenbach J."/>
            <person name="Wincker P."/>
            <person name="Souciet J.L."/>
        </authorList>
    </citation>
    <scope>NUCLEOTIDE SEQUENCE [LARGE SCALE GENOMIC DNA]</scope>
    <source>
        <strain evidence="3">ATCC 36239 / CBS 767 / BCRC 21394 / JCM 1990 / NBRC 0083 / IGC 2968</strain>
    </source>
</reference>
<dbReference type="InParanoid" id="Q6BRN5"/>
<evidence type="ECO:0000313" key="2">
    <source>
        <dbReference type="EMBL" id="CAG87306.2"/>
    </source>
</evidence>
<dbReference type="eggNOG" id="ENOG502RPZ5">
    <property type="taxonomic scope" value="Eukaryota"/>
</dbReference>
<evidence type="ECO:0000313" key="3">
    <source>
        <dbReference type="Proteomes" id="UP000000599"/>
    </source>
</evidence>
<evidence type="ECO:0000256" key="1">
    <source>
        <dbReference type="SAM" id="Phobius"/>
    </source>
</evidence>
<dbReference type="HOGENOM" id="CLU_921408_0_0_1"/>
<dbReference type="GeneID" id="2901657"/>